<gene>
    <name evidence="3" type="ORF">WG901_20895</name>
</gene>
<dbReference type="Gene3D" id="1.10.10.2830">
    <property type="match status" value="1"/>
</dbReference>
<evidence type="ECO:0000313" key="4">
    <source>
        <dbReference type="Proteomes" id="UP001361239"/>
    </source>
</evidence>
<evidence type="ECO:0000313" key="3">
    <source>
        <dbReference type="EMBL" id="MEJ5979123.1"/>
    </source>
</evidence>
<keyword evidence="4" id="KW-1185">Reference proteome</keyword>
<dbReference type="SUPFAM" id="SSF109709">
    <property type="entry name" value="KorB DNA-binding domain-like"/>
    <property type="match status" value="1"/>
</dbReference>
<dbReference type="InterPro" id="IPR003115">
    <property type="entry name" value="ParB_N"/>
</dbReference>
<dbReference type="SUPFAM" id="SSF110849">
    <property type="entry name" value="ParB/Sulfiredoxin"/>
    <property type="match status" value="1"/>
</dbReference>
<dbReference type="SMART" id="SM00470">
    <property type="entry name" value="ParB"/>
    <property type="match status" value="1"/>
</dbReference>
<dbReference type="InterPro" id="IPR050336">
    <property type="entry name" value="Chromosome_partition/occlusion"/>
</dbReference>
<dbReference type="InterPro" id="IPR036086">
    <property type="entry name" value="ParB/Sulfiredoxin_sf"/>
</dbReference>
<evidence type="ECO:0000259" key="2">
    <source>
        <dbReference type="SMART" id="SM00470"/>
    </source>
</evidence>
<dbReference type="PANTHER" id="PTHR33375:SF7">
    <property type="entry name" value="CHROMOSOME 2-PARTITIONING PROTEIN PARB-RELATED"/>
    <property type="match status" value="1"/>
</dbReference>
<comment type="caution">
    <text evidence="3">The sequence shown here is derived from an EMBL/GenBank/DDBJ whole genome shotgun (WGS) entry which is preliminary data.</text>
</comment>
<evidence type="ECO:0000256" key="1">
    <source>
        <dbReference type="SAM" id="MobiDB-lite"/>
    </source>
</evidence>
<dbReference type="Gene3D" id="3.90.1530.30">
    <property type="match status" value="1"/>
</dbReference>
<reference evidence="3 4" key="1">
    <citation type="submission" date="2024-03" db="EMBL/GenBank/DDBJ databases">
        <authorList>
            <person name="Jo J.-H."/>
        </authorList>
    </citation>
    <scope>NUCLEOTIDE SEQUENCE [LARGE SCALE GENOMIC DNA]</scope>
    <source>
        <strain evidence="3 4">PS1R-30</strain>
    </source>
</reference>
<dbReference type="Pfam" id="PF02195">
    <property type="entry name" value="ParB_N"/>
    <property type="match status" value="1"/>
</dbReference>
<protein>
    <submittedName>
        <fullName evidence="3">ParB/RepB/Spo0J family partition protein</fullName>
    </submittedName>
</protein>
<dbReference type="Proteomes" id="UP001361239">
    <property type="component" value="Unassembled WGS sequence"/>
</dbReference>
<dbReference type="RefSeq" id="WP_339589058.1">
    <property type="nucleotide sequence ID" value="NZ_JBBHJZ010000005.1"/>
</dbReference>
<feature type="domain" description="ParB-like N-terminal" evidence="2">
    <location>
        <begin position="4"/>
        <end position="112"/>
    </location>
</feature>
<dbReference type="EMBL" id="JBBHJZ010000005">
    <property type="protein sequence ID" value="MEJ5979123.1"/>
    <property type="molecule type" value="Genomic_DNA"/>
</dbReference>
<organism evidence="3 4">
    <name type="scientific">Novosphingobium anseongense</name>
    <dbReference type="NCBI Taxonomy" id="3133436"/>
    <lineage>
        <taxon>Bacteria</taxon>
        <taxon>Pseudomonadati</taxon>
        <taxon>Pseudomonadota</taxon>
        <taxon>Alphaproteobacteria</taxon>
        <taxon>Sphingomonadales</taxon>
        <taxon>Sphingomonadaceae</taxon>
        <taxon>Novosphingobium</taxon>
    </lineage>
</organism>
<sequence length="615" mass="67014">MKLEFISLDKLSVSKANMRYTKKAPDVSDILPTVRKRGVIVPVLVRPNCAPDAYEIVAGARRFHAALIAAEERRKVANDDAGEGFEVEQLPCAILDDGDDADAIEASLIENVARRDPDEVTQWVTFTRLVKEGRSPADIAETFGMPDLMVKRVLALGNLLPRIRDLYARDEIDRATVRHLTLASKARQRDWLAVHDDPDQRTPTGHGLKAWLLGGQSIPARYALFDTAEVTLVSDLFGEDAYFADADDFWTRQDEAIETRSAVYLEAGWREVVVVPRGEYFHAWQFEKAPKRKGGRVYIDVQQSGEVTFHEGYISTKEARAAKARAEGGDAPAIEAKPARAEITAALGTYVDLHRHAATRAVLLDHPGIALRLMVAHAITGSSLWTVRPEPQSTRNEDIAQSVAESKAEADFDLIRVAVLRLLHLSDDEPRVTGGAAYGLVGLFLRLVACSDEDVITVLAVVMGETLEAGSAMVDALAAEVGVSMPDWWEADDAFFDALRDREVLVAMVEEVAGPTIAQANAREKGKTLKAIVRAHLTGAEGREKVEGWVPRWMAFPPSAYTERGGVGSVAAAERAAAARSEWDEVRAATEASAAEDPDEAADAVTPEVVSPLAA</sequence>
<feature type="region of interest" description="Disordered" evidence="1">
    <location>
        <begin position="581"/>
        <end position="615"/>
    </location>
</feature>
<proteinExistence type="predicted"/>
<name>A0ABU8S189_9SPHN</name>
<accession>A0ABU8S189</accession>
<dbReference type="PANTHER" id="PTHR33375">
    <property type="entry name" value="CHROMOSOME-PARTITIONING PROTEIN PARB-RELATED"/>
    <property type="match status" value="1"/>
</dbReference>